<gene>
    <name evidence="3" type="ORF">GCM10008179_02820</name>
</gene>
<sequence>MRLKSVRVQNYRSIRDTGEQPIEIEHGKTILVGPNEAGKSAILTAIQQLNPPTGVKGFDALRDYPRALYNDITTGKVVPSKTRVVTGVFSLDDDDRAALPEGFKEVEYEFTRYLDNRGTHSLRNGPSLPTLGSLRKDLLRLAAHAKSRVPAPAEGETAQPSPEETLAAATKGWLESSVISGDLSKVLKTWLDEIAVIMDPNDEEQEKRHVSLWEACGVAGKKATALETLEERLPTIVLFSNYFRVRPEIQLAHLAERLETHSLDDDAYDYGNVCLLKLLGFTARELSDLGRVDEPQPSDKKAVEANRDKLDKRKYQLNSASVRLTGEIKDVWNPDSSRGEADRLRVGADGQYLKVTVEDELGVEIELHQRSEGFQWLVSFFVVFFAEAAGKHANAILLLDEPGISLHALKQREFRTTISRLAAKNQTIYTTHSPFLVGPGELDIVRVVELTDRTIGTKVHTTVASGDSAALLPLQEALGYDLAQSLFAQERNLVLEGLTDHWYLEAVAALLTEAGEAKLNPKIALVTASTAGKVVYFATILHAHSLKVAALLDSDAAGDQAAQQDTLVHRLGNKRILRTKDYITGVAKAEIEDLLRDTLPIVARDKLGWDVIDLVAQRPGQPLVDIFAGAVTDFSKYKLAKAFVRWSRDNDASALSDSERTNWSKLVTAINAALK</sequence>
<protein>
    <recommendedName>
        <fullName evidence="5">OLD family endonuclease</fullName>
    </recommendedName>
</protein>
<evidence type="ECO:0008006" key="5">
    <source>
        <dbReference type="Google" id="ProtNLM"/>
    </source>
</evidence>
<feature type="domain" description="ATPase AAA-type core" evidence="2">
    <location>
        <begin position="326"/>
        <end position="437"/>
    </location>
</feature>
<dbReference type="GO" id="GO:0016887">
    <property type="term" value="F:ATP hydrolysis activity"/>
    <property type="evidence" value="ECO:0007669"/>
    <property type="project" value="InterPro"/>
</dbReference>
<comment type="caution">
    <text evidence="3">The sequence shown here is derived from an EMBL/GenBank/DDBJ whole genome shotgun (WGS) entry which is preliminary data.</text>
</comment>
<name>A0A9W6IZQ4_9HYPH</name>
<evidence type="ECO:0000259" key="2">
    <source>
        <dbReference type="Pfam" id="PF13304"/>
    </source>
</evidence>
<dbReference type="CDD" id="cd00267">
    <property type="entry name" value="ABC_ATPase"/>
    <property type="match status" value="1"/>
</dbReference>
<dbReference type="SUPFAM" id="SSF52540">
    <property type="entry name" value="P-loop containing nucleoside triphosphate hydrolases"/>
    <property type="match status" value="1"/>
</dbReference>
<keyword evidence="4" id="KW-1185">Reference proteome</keyword>
<dbReference type="InterPro" id="IPR027417">
    <property type="entry name" value="P-loop_NTPase"/>
</dbReference>
<reference evidence="3" key="1">
    <citation type="journal article" date="2014" name="Int. J. Syst. Evol. Microbiol.">
        <title>Complete genome sequence of Corynebacterium casei LMG S-19264T (=DSM 44701T), isolated from a smear-ripened cheese.</title>
        <authorList>
            <consortium name="US DOE Joint Genome Institute (JGI-PGF)"/>
            <person name="Walter F."/>
            <person name="Albersmeier A."/>
            <person name="Kalinowski J."/>
            <person name="Ruckert C."/>
        </authorList>
    </citation>
    <scope>NUCLEOTIDE SEQUENCE</scope>
    <source>
        <strain evidence="3">VKM B-2347</strain>
    </source>
</reference>
<evidence type="ECO:0000259" key="1">
    <source>
        <dbReference type="Pfam" id="PF13175"/>
    </source>
</evidence>
<dbReference type="GO" id="GO:0005524">
    <property type="term" value="F:ATP binding"/>
    <property type="evidence" value="ECO:0007669"/>
    <property type="project" value="InterPro"/>
</dbReference>
<reference evidence="3" key="2">
    <citation type="submission" date="2023-01" db="EMBL/GenBank/DDBJ databases">
        <authorList>
            <person name="Sun Q."/>
            <person name="Evtushenko L."/>
        </authorList>
    </citation>
    <scope>NUCLEOTIDE SEQUENCE</scope>
    <source>
        <strain evidence="3">VKM B-2347</strain>
    </source>
</reference>
<dbReference type="Gene3D" id="3.40.50.300">
    <property type="entry name" value="P-loop containing nucleotide triphosphate hydrolases"/>
    <property type="match status" value="1"/>
</dbReference>
<dbReference type="InterPro" id="IPR041685">
    <property type="entry name" value="AAA_GajA/Old/RecF-like"/>
</dbReference>
<accession>A0A9W6IZQ4</accession>
<evidence type="ECO:0000313" key="3">
    <source>
        <dbReference type="EMBL" id="GLK66644.1"/>
    </source>
</evidence>
<proteinExistence type="predicted"/>
<dbReference type="InterPro" id="IPR051396">
    <property type="entry name" value="Bact_Antivir_Def_Nuclease"/>
</dbReference>
<dbReference type="PANTHER" id="PTHR43581:SF3">
    <property type="entry name" value="AAA+ ATPASE DOMAIN-CONTAINING PROTEIN"/>
    <property type="match status" value="1"/>
</dbReference>
<dbReference type="Proteomes" id="UP001143372">
    <property type="component" value="Unassembled WGS sequence"/>
</dbReference>
<dbReference type="RefSeq" id="WP_271166915.1">
    <property type="nucleotide sequence ID" value="NZ_BSFI01000002.1"/>
</dbReference>
<organism evidence="3 4">
    <name type="scientific">Hansschlegelia plantiphila</name>
    <dbReference type="NCBI Taxonomy" id="374655"/>
    <lineage>
        <taxon>Bacteria</taxon>
        <taxon>Pseudomonadati</taxon>
        <taxon>Pseudomonadota</taxon>
        <taxon>Alphaproteobacteria</taxon>
        <taxon>Hyphomicrobiales</taxon>
        <taxon>Methylopilaceae</taxon>
        <taxon>Hansschlegelia</taxon>
    </lineage>
</organism>
<feature type="domain" description="Endonuclease GajA/Old nuclease/RecF-like AAA" evidence="1">
    <location>
        <begin position="1"/>
        <end position="47"/>
    </location>
</feature>
<evidence type="ECO:0000313" key="4">
    <source>
        <dbReference type="Proteomes" id="UP001143372"/>
    </source>
</evidence>
<dbReference type="Pfam" id="PF13175">
    <property type="entry name" value="AAA_15"/>
    <property type="match status" value="1"/>
</dbReference>
<dbReference type="PANTHER" id="PTHR43581">
    <property type="entry name" value="ATP/GTP PHOSPHATASE"/>
    <property type="match status" value="1"/>
</dbReference>
<dbReference type="AlphaFoldDB" id="A0A9W6IZQ4"/>
<dbReference type="Pfam" id="PF13304">
    <property type="entry name" value="AAA_21"/>
    <property type="match status" value="1"/>
</dbReference>
<dbReference type="EMBL" id="BSFI01000002">
    <property type="protein sequence ID" value="GLK66644.1"/>
    <property type="molecule type" value="Genomic_DNA"/>
</dbReference>
<dbReference type="InterPro" id="IPR003959">
    <property type="entry name" value="ATPase_AAA_core"/>
</dbReference>